<dbReference type="AlphaFoldDB" id="A0A8J6NK78"/>
<feature type="domain" description="CinA C-terminal" evidence="1">
    <location>
        <begin position="8"/>
        <end position="156"/>
    </location>
</feature>
<dbReference type="SUPFAM" id="SSF142433">
    <property type="entry name" value="CinA-like"/>
    <property type="match status" value="1"/>
</dbReference>
<dbReference type="Gene3D" id="3.90.950.20">
    <property type="entry name" value="CinA-like"/>
    <property type="match status" value="1"/>
</dbReference>
<protein>
    <submittedName>
        <fullName evidence="2">CinA family protein</fullName>
    </submittedName>
</protein>
<dbReference type="Pfam" id="PF02464">
    <property type="entry name" value="CinA"/>
    <property type="match status" value="1"/>
</dbReference>
<dbReference type="InterPro" id="IPR036653">
    <property type="entry name" value="CinA-like_C"/>
</dbReference>
<dbReference type="EMBL" id="JACNJN010000154">
    <property type="protein sequence ID" value="MBC8336320.1"/>
    <property type="molecule type" value="Genomic_DNA"/>
</dbReference>
<evidence type="ECO:0000313" key="3">
    <source>
        <dbReference type="Proteomes" id="UP000614469"/>
    </source>
</evidence>
<evidence type="ECO:0000259" key="1">
    <source>
        <dbReference type="Pfam" id="PF02464"/>
    </source>
</evidence>
<comment type="caution">
    <text evidence="2">The sequence shown here is derived from an EMBL/GenBank/DDBJ whole genome shotgun (WGS) entry which is preliminary data.</text>
</comment>
<proteinExistence type="predicted"/>
<dbReference type="Proteomes" id="UP000614469">
    <property type="component" value="Unassembled WGS sequence"/>
</dbReference>
<accession>A0A8J6NK78</accession>
<organism evidence="2 3">
    <name type="scientific">Candidatus Desulfolinea nitratireducens</name>
    <dbReference type="NCBI Taxonomy" id="2841698"/>
    <lineage>
        <taxon>Bacteria</taxon>
        <taxon>Bacillati</taxon>
        <taxon>Chloroflexota</taxon>
        <taxon>Anaerolineae</taxon>
        <taxon>Anaerolineales</taxon>
        <taxon>Anaerolineales incertae sedis</taxon>
        <taxon>Candidatus Desulfolinea</taxon>
    </lineage>
</organism>
<dbReference type="InterPro" id="IPR008136">
    <property type="entry name" value="CinA_C"/>
</dbReference>
<dbReference type="NCBIfam" id="TIGR00199">
    <property type="entry name" value="PncC_domain"/>
    <property type="match status" value="1"/>
</dbReference>
<sequence length="166" mass="18035">MNSDSPELKIGPYLIERGQKLVFAESCTGGLVGHRVTNIPGSSEYYLGSITAYAYEAKAQWLDVSWDTLEKYGAVSREVVLEMAQGVRKALKADIGLSVSGIAGPGGGMLEKPVGTTWIGLSTPEGEWARHFCWDGDRLENKILSADAVLQLLLDYLEGERNLDQG</sequence>
<evidence type="ECO:0000313" key="2">
    <source>
        <dbReference type="EMBL" id="MBC8336320.1"/>
    </source>
</evidence>
<name>A0A8J6NK78_9CHLR</name>
<gene>
    <name evidence="2" type="ORF">H8E29_13720</name>
</gene>
<reference evidence="2 3" key="1">
    <citation type="submission" date="2020-08" db="EMBL/GenBank/DDBJ databases">
        <title>Bridging the membrane lipid divide: bacteria of the FCB group superphylum have the potential to synthesize archaeal ether lipids.</title>
        <authorList>
            <person name="Villanueva L."/>
            <person name="Von Meijenfeldt F.A.B."/>
            <person name="Westbye A.B."/>
            <person name="Yadav S."/>
            <person name="Hopmans E.C."/>
            <person name="Dutilh B.E."/>
            <person name="Sinninghe Damste J.S."/>
        </authorList>
    </citation>
    <scope>NUCLEOTIDE SEQUENCE [LARGE SCALE GENOMIC DNA]</scope>
    <source>
        <strain evidence="2">NIOZ-UU36</strain>
    </source>
</reference>